<evidence type="ECO:0000313" key="2">
    <source>
        <dbReference type="EMBL" id="CAF2058652.1"/>
    </source>
</evidence>
<dbReference type="EMBL" id="CAJOBG010003989">
    <property type="protein sequence ID" value="CAF4090109.1"/>
    <property type="molecule type" value="Genomic_DNA"/>
</dbReference>
<gene>
    <name evidence="4" type="ORF">OVN521_LOCUS20304</name>
    <name evidence="5" type="ORF">UXM345_LOCUS27371</name>
    <name evidence="3" type="ORF">WKI299_LOCUS18230</name>
    <name evidence="2" type="ORF">XDN619_LOCUS10182</name>
</gene>
<dbReference type="EMBL" id="CAJNRG010003571">
    <property type="protein sequence ID" value="CAF2058652.1"/>
    <property type="molecule type" value="Genomic_DNA"/>
</dbReference>
<sequence length="106" mass="11473">MAGDEERDVIAPVLMYDVALNVFNQGADANSFQLESGGNEEHTSDLSALQQQVLIGAFKNADRELKRTNADRSIDSDVDMEHKKSHICNSSTSTSGETEGGEAIEN</sequence>
<comment type="caution">
    <text evidence="3">The sequence shown here is derived from an EMBL/GenBank/DDBJ whole genome shotgun (WGS) entry which is preliminary data.</text>
</comment>
<feature type="region of interest" description="Disordered" evidence="1">
    <location>
        <begin position="69"/>
        <end position="106"/>
    </location>
</feature>
<proteinExistence type="predicted"/>
<dbReference type="EMBL" id="CAJNRF010007461">
    <property type="protein sequence ID" value="CAF2091602.1"/>
    <property type="molecule type" value="Genomic_DNA"/>
</dbReference>
<evidence type="ECO:0000313" key="3">
    <source>
        <dbReference type="EMBL" id="CAF2091602.1"/>
    </source>
</evidence>
<dbReference type="Proteomes" id="UP000663842">
    <property type="component" value="Unassembled WGS sequence"/>
</dbReference>
<protein>
    <submittedName>
        <fullName evidence="3">Uncharacterized protein</fullName>
    </submittedName>
</protein>
<keyword evidence="7" id="KW-1185">Reference proteome</keyword>
<feature type="compositionally biased region" description="Basic and acidic residues" evidence="1">
    <location>
        <begin position="69"/>
        <end position="82"/>
    </location>
</feature>
<evidence type="ECO:0000313" key="7">
    <source>
        <dbReference type="Proteomes" id="UP000663866"/>
    </source>
</evidence>
<name>A0A816SZ86_9BILA</name>
<evidence type="ECO:0000313" key="5">
    <source>
        <dbReference type="EMBL" id="CAF4189975.1"/>
    </source>
</evidence>
<dbReference type="EMBL" id="CAJOBF010005889">
    <property type="protein sequence ID" value="CAF4189975.1"/>
    <property type="molecule type" value="Genomic_DNA"/>
</dbReference>
<evidence type="ECO:0000313" key="6">
    <source>
        <dbReference type="Proteomes" id="UP000663856"/>
    </source>
</evidence>
<dbReference type="Proteomes" id="UP000663887">
    <property type="component" value="Unassembled WGS sequence"/>
</dbReference>
<organism evidence="3 6">
    <name type="scientific">Rotaria magnacalcarata</name>
    <dbReference type="NCBI Taxonomy" id="392030"/>
    <lineage>
        <taxon>Eukaryota</taxon>
        <taxon>Metazoa</taxon>
        <taxon>Spiralia</taxon>
        <taxon>Gnathifera</taxon>
        <taxon>Rotifera</taxon>
        <taxon>Eurotatoria</taxon>
        <taxon>Bdelloidea</taxon>
        <taxon>Philodinida</taxon>
        <taxon>Philodinidae</taxon>
        <taxon>Rotaria</taxon>
    </lineage>
</organism>
<reference evidence="3" key="1">
    <citation type="submission" date="2021-02" db="EMBL/GenBank/DDBJ databases">
        <authorList>
            <person name="Nowell W R."/>
        </authorList>
    </citation>
    <scope>NUCLEOTIDE SEQUENCE</scope>
</reference>
<evidence type="ECO:0000313" key="4">
    <source>
        <dbReference type="EMBL" id="CAF4090109.1"/>
    </source>
</evidence>
<dbReference type="Proteomes" id="UP000663866">
    <property type="component" value="Unassembled WGS sequence"/>
</dbReference>
<evidence type="ECO:0000256" key="1">
    <source>
        <dbReference type="SAM" id="MobiDB-lite"/>
    </source>
</evidence>
<dbReference type="AlphaFoldDB" id="A0A816SZ86"/>
<dbReference type="Proteomes" id="UP000663856">
    <property type="component" value="Unassembled WGS sequence"/>
</dbReference>
<accession>A0A816SZ86</accession>